<proteinExistence type="predicted"/>
<feature type="transmembrane region" description="Helical" evidence="1">
    <location>
        <begin position="55"/>
        <end position="75"/>
    </location>
</feature>
<sequence>MLFQRSVIINPIRKLQRILLLHFMIFSRSYNLCCLKFSSQIIRCCFSHGIGSIHLWYVVSTTVISNMVLIIILITDELKDVTKYKISILLWSKKNCLNKSLANRVALQLHKASNQQRNRRTP</sequence>
<reference evidence="2" key="2">
    <citation type="journal article" date="2015" name="Data Brief">
        <title>Shoot transcriptome of the giant reed, Arundo donax.</title>
        <authorList>
            <person name="Barrero R.A."/>
            <person name="Guerrero F.D."/>
            <person name="Moolhuijzen P."/>
            <person name="Goolsby J.A."/>
            <person name="Tidwell J."/>
            <person name="Bellgard S.E."/>
            <person name="Bellgard M.I."/>
        </authorList>
    </citation>
    <scope>NUCLEOTIDE SEQUENCE</scope>
    <source>
        <tissue evidence="2">Shoot tissue taken approximately 20 cm above the soil surface</tissue>
    </source>
</reference>
<protein>
    <submittedName>
        <fullName evidence="2">Uncharacterized protein</fullName>
    </submittedName>
</protein>
<organism evidence="2">
    <name type="scientific">Arundo donax</name>
    <name type="common">Giant reed</name>
    <name type="synonym">Donax arundinaceus</name>
    <dbReference type="NCBI Taxonomy" id="35708"/>
    <lineage>
        <taxon>Eukaryota</taxon>
        <taxon>Viridiplantae</taxon>
        <taxon>Streptophyta</taxon>
        <taxon>Embryophyta</taxon>
        <taxon>Tracheophyta</taxon>
        <taxon>Spermatophyta</taxon>
        <taxon>Magnoliopsida</taxon>
        <taxon>Liliopsida</taxon>
        <taxon>Poales</taxon>
        <taxon>Poaceae</taxon>
        <taxon>PACMAD clade</taxon>
        <taxon>Arundinoideae</taxon>
        <taxon>Arundineae</taxon>
        <taxon>Arundo</taxon>
    </lineage>
</organism>
<name>A0A0A9G458_ARUDO</name>
<keyword evidence="1" id="KW-0812">Transmembrane</keyword>
<keyword evidence="1" id="KW-0472">Membrane</keyword>
<evidence type="ECO:0000256" key="1">
    <source>
        <dbReference type="SAM" id="Phobius"/>
    </source>
</evidence>
<keyword evidence="1" id="KW-1133">Transmembrane helix</keyword>
<dbReference type="EMBL" id="GBRH01179652">
    <property type="protein sequence ID" value="JAE18244.1"/>
    <property type="molecule type" value="Transcribed_RNA"/>
</dbReference>
<evidence type="ECO:0000313" key="2">
    <source>
        <dbReference type="EMBL" id="JAE18244.1"/>
    </source>
</evidence>
<reference evidence="2" key="1">
    <citation type="submission" date="2014-09" db="EMBL/GenBank/DDBJ databases">
        <authorList>
            <person name="Magalhaes I.L.F."/>
            <person name="Oliveira U."/>
            <person name="Santos F.R."/>
            <person name="Vidigal T.H.D.A."/>
            <person name="Brescovit A.D."/>
            <person name="Santos A.J."/>
        </authorList>
    </citation>
    <scope>NUCLEOTIDE SEQUENCE</scope>
    <source>
        <tissue evidence="2">Shoot tissue taken approximately 20 cm above the soil surface</tissue>
    </source>
</reference>
<accession>A0A0A9G458</accession>
<dbReference type="AlphaFoldDB" id="A0A0A9G458"/>